<reference evidence="2 3" key="1">
    <citation type="submission" date="2023-09" db="EMBL/GenBank/DDBJ databases">
        <authorList>
            <person name="Rey-Velasco X."/>
        </authorList>
    </citation>
    <scope>NUCLEOTIDE SEQUENCE [LARGE SCALE GENOMIC DNA]</scope>
    <source>
        <strain evidence="2 3">P117</strain>
    </source>
</reference>
<dbReference type="EMBL" id="JAVRHX010000008">
    <property type="protein sequence ID" value="MDT0596548.1"/>
    <property type="molecule type" value="Genomic_DNA"/>
</dbReference>
<sequence length="168" mass="19314">MQLIKISKARYRSHLRYVFIACIALLAIGSLVISQTLIAFFPNEDGSHFHWNLSGVMLTSIFIAWCLNKSRQHPFMLEVVYVWELKQALNKITRKMHNIKKSAKKGDVNALTALQFSYAGSRLLWELDDNAIVMDELAIEQLALDTLMQKYQLSIDPNNYTQSMLDAF</sequence>
<dbReference type="Pfam" id="PF11286">
    <property type="entry name" value="DUF3087"/>
    <property type="match status" value="1"/>
</dbReference>
<evidence type="ECO:0000256" key="1">
    <source>
        <dbReference type="SAM" id="Phobius"/>
    </source>
</evidence>
<gene>
    <name evidence="2" type="ORF">RM552_16955</name>
</gene>
<keyword evidence="1" id="KW-1133">Transmembrane helix</keyword>
<protein>
    <submittedName>
        <fullName evidence="2">DUF3087 domain-containing protein</fullName>
    </submittedName>
</protein>
<keyword evidence="1" id="KW-0812">Transmembrane</keyword>
<feature type="transmembrane region" description="Helical" evidence="1">
    <location>
        <begin position="17"/>
        <end position="42"/>
    </location>
</feature>
<evidence type="ECO:0000313" key="2">
    <source>
        <dbReference type="EMBL" id="MDT0596548.1"/>
    </source>
</evidence>
<accession>A0ABU2ZV79</accession>
<evidence type="ECO:0000313" key="3">
    <source>
        <dbReference type="Proteomes" id="UP001253545"/>
    </source>
</evidence>
<dbReference type="Proteomes" id="UP001253545">
    <property type="component" value="Unassembled WGS sequence"/>
</dbReference>
<keyword evidence="3" id="KW-1185">Reference proteome</keyword>
<comment type="caution">
    <text evidence="2">The sequence shown here is derived from an EMBL/GenBank/DDBJ whole genome shotgun (WGS) entry which is preliminary data.</text>
</comment>
<dbReference type="RefSeq" id="WP_311370159.1">
    <property type="nucleotide sequence ID" value="NZ_JAVRHX010000008.1"/>
</dbReference>
<name>A0ABU2ZV79_9ALTE</name>
<proteinExistence type="predicted"/>
<dbReference type="InterPro" id="IPR021438">
    <property type="entry name" value="DUF3087"/>
</dbReference>
<feature type="transmembrane region" description="Helical" evidence="1">
    <location>
        <begin position="48"/>
        <end position="67"/>
    </location>
</feature>
<keyword evidence="1" id="KW-0472">Membrane</keyword>
<organism evidence="2 3">
    <name type="scientific">Glaciecola petra</name>
    <dbReference type="NCBI Taxonomy" id="3075602"/>
    <lineage>
        <taxon>Bacteria</taxon>
        <taxon>Pseudomonadati</taxon>
        <taxon>Pseudomonadota</taxon>
        <taxon>Gammaproteobacteria</taxon>
        <taxon>Alteromonadales</taxon>
        <taxon>Alteromonadaceae</taxon>
        <taxon>Glaciecola</taxon>
    </lineage>
</organism>